<evidence type="ECO:0000256" key="1">
    <source>
        <dbReference type="ARBA" id="ARBA00022527"/>
    </source>
</evidence>
<dbReference type="Proteomes" id="UP000239209">
    <property type="component" value="Unassembled WGS sequence"/>
</dbReference>
<dbReference type="SUPFAM" id="SSF55874">
    <property type="entry name" value="ATPase domain of HSP90 chaperone/DNA topoisomerase II/histidine kinase"/>
    <property type="match status" value="1"/>
</dbReference>
<dbReference type="InterPro" id="IPR003594">
    <property type="entry name" value="HATPase_dom"/>
</dbReference>
<evidence type="ECO:0000313" key="5">
    <source>
        <dbReference type="Proteomes" id="UP000239209"/>
    </source>
</evidence>
<dbReference type="InterPro" id="IPR050267">
    <property type="entry name" value="Anti-sigma-factor_SerPK"/>
</dbReference>
<dbReference type="RefSeq" id="WP_106126036.1">
    <property type="nucleotide sequence ID" value="NZ_PVZG01000003.1"/>
</dbReference>
<feature type="region of interest" description="Disordered" evidence="2">
    <location>
        <begin position="187"/>
        <end position="208"/>
    </location>
</feature>
<dbReference type="InterPro" id="IPR036513">
    <property type="entry name" value="STAS_dom_sf"/>
</dbReference>
<feature type="domain" description="Histidine kinase/HSP90-like ATPase" evidence="3">
    <location>
        <begin position="118"/>
        <end position="240"/>
    </location>
</feature>
<dbReference type="EMBL" id="PVZG01000003">
    <property type="protein sequence ID" value="PRY31590.1"/>
    <property type="molecule type" value="Genomic_DNA"/>
</dbReference>
<comment type="caution">
    <text evidence="4">The sequence shown here is derived from an EMBL/GenBank/DDBJ whole genome shotgun (WGS) entry which is preliminary data.</text>
</comment>
<evidence type="ECO:0000259" key="3">
    <source>
        <dbReference type="Pfam" id="PF13581"/>
    </source>
</evidence>
<gene>
    <name evidence="4" type="ORF">CLV70_103479</name>
</gene>
<keyword evidence="4" id="KW-0808">Transferase</keyword>
<dbReference type="CDD" id="cd16936">
    <property type="entry name" value="HATPase_RsbW-like"/>
    <property type="match status" value="1"/>
</dbReference>
<dbReference type="Gene3D" id="3.30.565.10">
    <property type="entry name" value="Histidine kinase-like ATPase, C-terminal domain"/>
    <property type="match status" value="1"/>
</dbReference>
<keyword evidence="5" id="KW-1185">Reference proteome</keyword>
<dbReference type="GO" id="GO:0004674">
    <property type="term" value="F:protein serine/threonine kinase activity"/>
    <property type="evidence" value="ECO:0007669"/>
    <property type="project" value="UniProtKB-KW"/>
</dbReference>
<keyword evidence="4" id="KW-0418">Kinase</keyword>
<evidence type="ECO:0000313" key="4">
    <source>
        <dbReference type="EMBL" id="PRY31590.1"/>
    </source>
</evidence>
<dbReference type="Gene3D" id="3.30.750.24">
    <property type="entry name" value="STAS domain"/>
    <property type="match status" value="1"/>
</dbReference>
<keyword evidence="1" id="KW-0723">Serine/threonine-protein kinase</keyword>
<dbReference type="PANTHER" id="PTHR35526:SF3">
    <property type="entry name" value="ANTI-SIGMA-F FACTOR RSBW"/>
    <property type="match status" value="1"/>
</dbReference>
<dbReference type="PANTHER" id="PTHR35526">
    <property type="entry name" value="ANTI-SIGMA-F FACTOR RSBW-RELATED"/>
    <property type="match status" value="1"/>
</dbReference>
<reference evidence="4 5" key="1">
    <citation type="submission" date="2018-03" db="EMBL/GenBank/DDBJ databases">
        <title>Genomic Encyclopedia of Archaeal and Bacterial Type Strains, Phase II (KMG-II): from individual species to whole genera.</title>
        <authorList>
            <person name="Goeker M."/>
        </authorList>
    </citation>
    <scope>NUCLEOTIDE SEQUENCE [LARGE SCALE GENOMIC DNA]</scope>
    <source>
        <strain evidence="4 5">DSM 45348</strain>
    </source>
</reference>
<evidence type="ECO:0000256" key="2">
    <source>
        <dbReference type="SAM" id="MobiDB-lite"/>
    </source>
</evidence>
<protein>
    <submittedName>
        <fullName evidence="4">Histidine kinase-like protein</fullName>
    </submittedName>
</protein>
<sequence>MTVRGTWHPDLVVDLNRAVEKSLCEHPAALIVDLASLDDPGAGSVHTWVHAWRLSQELDPPVEVLLCAPPEAAVAQRLRRMGAARFLPVYGTADQARAARAAGLGLPHSLHRLRLRLPQRTDSAYLARNLVSDACEAWGLQALRDRGRLVVSELAGNAIRHARPPLTVVVSRRATGLHLVVADGDPRLPRALTSRPPPEREATRPISDAGLRGQGLRVVEAAATKWGVMPAGDGKMVWATVYPWVRRR</sequence>
<dbReference type="InterPro" id="IPR036890">
    <property type="entry name" value="HATPase_C_sf"/>
</dbReference>
<accession>A0A2T0SDV2</accession>
<dbReference type="AlphaFoldDB" id="A0A2T0SDV2"/>
<dbReference type="Pfam" id="PF13581">
    <property type="entry name" value="HATPase_c_2"/>
    <property type="match status" value="1"/>
</dbReference>
<name>A0A2T0SDV2_9ACTN</name>
<dbReference type="OrthoDB" id="3364147at2"/>
<proteinExistence type="predicted"/>
<organism evidence="4 5">
    <name type="scientific">Pseudosporangium ferrugineum</name>
    <dbReference type="NCBI Taxonomy" id="439699"/>
    <lineage>
        <taxon>Bacteria</taxon>
        <taxon>Bacillati</taxon>
        <taxon>Actinomycetota</taxon>
        <taxon>Actinomycetes</taxon>
        <taxon>Micromonosporales</taxon>
        <taxon>Micromonosporaceae</taxon>
        <taxon>Pseudosporangium</taxon>
    </lineage>
</organism>